<accession>A0ABR4AW18</accession>
<keyword evidence="2" id="KW-1185">Reference proteome</keyword>
<name>A0ABR4AW18_9LECA</name>
<comment type="caution">
    <text evidence="1">The sequence shown here is derived from an EMBL/GenBank/DDBJ whole genome shotgun (WGS) entry which is preliminary data.</text>
</comment>
<evidence type="ECO:0000313" key="1">
    <source>
        <dbReference type="EMBL" id="KAL2049873.1"/>
    </source>
</evidence>
<organism evidence="1 2">
    <name type="scientific">Lepraria finkii</name>
    <dbReference type="NCBI Taxonomy" id="1340010"/>
    <lineage>
        <taxon>Eukaryota</taxon>
        <taxon>Fungi</taxon>
        <taxon>Dikarya</taxon>
        <taxon>Ascomycota</taxon>
        <taxon>Pezizomycotina</taxon>
        <taxon>Lecanoromycetes</taxon>
        <taxon>OSLEUM clade</taxon>
        <taxon>Lecanoromycetidae</taxon>
        <taxon>Lecanorales</taxon>
        <taxon>Lecanorineae</taxon>
        <taxon>Stereocaulaceae</taxon>
        <taxon>Lepraria</taxon>
    </lineage>
</organism>
<proteinExistence type="predicted"/>
<protein>
    <submittedName>
        <fullName evidence="1">Uncharacterized protein</fullName>
    </submittedName>
</protein>
<reference evidence="1 2" key="1">
    <citation type="submission" date="2024-09" db="EMBL/GenBank/DDBJ databases">
        <title>Rethinking Asexuality: The Enigmatic Case of Functional Sexual Genes in Lepraria (Stereocaulaceae).</title>
        <authorList>
            <person name="Doellman M."/>
            <person name="Sun Y."/>
            <person name="Barcenas-Pena A."/>
            <person name="Lumbsch H.T."/>
            <person name="Grewe F."/>
        </authorList>
    </citation>
    <scope>NUCLEOTIDE SEQUENCE [LARGE SCALE GENOMIC DNA]</scope>
    <source>
        <strain evidence="1 2">Grewe 0041</strain>
    </source>
</reference>
<gene>
    <name evidence="1" type="ORF">ABVK25_009857</name>
</gene>
<dbReference type="EMBL" id="JBHFEH010000056">
    <property type="protein sequence ID" value="KAL2049873.1"/>
    <property type="molecule type" value="Genomic_DNA"/>
</dbReference>
<sequence length="139" mass="15317">MGPAALLKTSSQAQNPSLYMAIYDPSLNFTDALQTGYTRMVLINANGDKSINLGLRYLQNDGYPPTYDYSEYSPQSIPLNFGNTVNDTALTISSDLETASIPNWAWSVTRMPTAHIRASSLSSFRCPRLSGPSFRSRLL</sequence>
<dbReference type="Proteomes" id="UP001590951">
    <property type="component" value="Unassembled WGS sequence"/>
</dbReference>
<evidence type="ECO:0000313" key="2">
    <source>
        <dbReference type="Proteomes" id="UP001590951"/>
    </source>
</evidence>